<evidence type="ECO:0000313" key="6">
    <source>
        <dbReference type="Proteomes" id="UP000250572"/>
    </source>
</evidence>
<evidence type="ECO:0000256" key="3">
    <source>
        <dbReference type="ARBA" id="ARBA00022989"/>
    </source>
</evidence>
<reference evidence="5 6" key="1">
    <citation type="journal article" date="2018" name="G3 (Bethesda)">
        <title>A High-Quality Reference Genome for the Invasive Mosquitofish Gambusia affinis Using a Chicago Library.</title>
        <authorList>
            <person name="Hoffberg S.L."/>
            <person name="Troendle N.J."/>
            <person name="Glenn T.C."/>
            <person name="Mahmud O."/>
            <person name="Louha S."/>
            <person name="Chalopin D."/>
            <person name="Bennetzen J.L."/>
            <person name="Mauricio R."/>
        </authorList>
    </citation>
    <scope>NUCLEOTIDE SEQUENCE [LARGE SCALE GENOMIC DNA]</scope>
    <source>
        <strain evidence="5">NE01/NJP1002.9</strain>
        <tissue evidence="5">Muscle</tissue>
    </source>
</reference>
<comment type="caution">
    <text evidence="5">The sequence shown here is derived from an EMBL/GenBank/DDBJ whole genome shotgun (WGS) entry which is preliminary data.</text>
</comment>
<dbReference type="EMBL" id="NHOQ01000086">
    <property type="protein sequence ID" value="PWA33108.1"/>
    <property type="molecule type" value="Genomic_DNA"/>
</dbReference>
<keyword evidence="2" id="KW-0812">Transmembrane</keyword>
<evidence type="ECO:0008006" key="7">
    <source>
        <dbReference type="Google" id="ProtNLM"/>
    </source>
</evidence>
<keyword evidence="3" id="KW-1133">Transmembrane helix</keyword>
<protein>
    <recommendedName>
        <fullName evidence="7">Tetraspanin</fullName>
    </recommendedName>
</protein>
<sequence length="236" mass="26208">MHFLQLHGIPQEIFLLHLHILAPTGSSGFPLVDGRHDTRLFLNIHLCSFKCCGWNNYTDWSWNLYFNCSQGNPSSERCAVPYSCCTPVPGETVINTMCGFGVQTQKSQEVDRSIYSGGCADRAVKWMEAHLLLVGALTLGLALPQVTSSLIHLRFRNKRSSLVLNKPQRVNERIDGGLLGGAASNQPIERSFYLTGWMLRSSSFSNTSSICSEAAADFFFLKIFENLLIQGEISAL</sequence>
<dbReference type="GO" id="GO:0016020">
    <property type="term" value="C:membrane"/>
    <property type="evidence" value="ECO:0007669"/>
    <property type="project" value="UniProtKB-SubCell"/>
</dbReference>
<comment type="subcellular location">
    <subcellularLocation>
        <location evidence="1">Membrane</location>
        <topology evidence="1">Multi-pass membrane protein</topology>
    </subcellularLocation>
</comment>
<dbReference type="Proteomes" id="UP000250572">
    <property type="component" value="Unassembled WGS sequence"/>
</dbReference>
<evidence type="ECO:0000256" key="2">
    <source>
        <dbReference type="ARBA" id="ARBA00022692"/>
    </source>
</evidence>
<proteinExistence type="predicted"/>
<dbReference type="Pfam" id="PF00335">
    <property type="entry name" value="Tetraspanin"/>
    <property type="match status" value="1"/>
</dbReference>
<evidence type="ECO:0000256" key="1">
    <source>
        <dbReference type="ARBA" id="ARBA00004141"/>
    </source>
</evidence>
<evidence type="ECO:0000256" key="4">
    <source>
        <dbReference type="ARBA" id="ARBA00023136"/>
    </source>
</evidence>
<organism evidence="5 6">
    <name type="scientific">Gambusia affinis</name>
    <name type="common">Western mosquitofish</name>
    <name type="synonym">Heterandria affinis</name>
    <dbReference type="NCBI Taxonomy" id="33528"/>
    <lineage>
        <taxon>Eukaryota</taxon>
        <taxon>Metazoa</taxon>
        <taxon>Chordata</taxon>
        <taxon>Craniata</taxon>
        <taxon>Vertebrata</taxon>
        <taxon>Euteleostomi</taxon>
        <taxon>Actinopterygii</taxon>
        <taxon>Neopterygii</taxon>
        <taxon>Teleostei</taxon>
        <taxon>Neoteleostei</taxon>
        <taxon>Acanthomorphata</taxon>
        <taxon>Ovalentaria</taxon>
        <taxon>Atherinomorphae</taxon>
        <taxon>Cyprinodontiformes</taxon>
        <taxon>Poeciliidae</taxon>
        <taxon>Poeciliinae</taxon>
        <taxon>Gambusia</taxon>
    </lineage>
</organism>
<gene>
    <name evidence="5" type="ORF">CCH79_00013035</name>
</gene>
<dbReference type="InterPro" id="IPR018499">
    <property type="entry name" value="Tetraspanin/Peripherin"/>
</dbReference>
<keyword evidence="6" id="KW-1185">Reference proteome</keyword>
<evidence type="ECO:0000313" key="5">
    <source>
        <dbReference type="EMBL" id="PWA33108.1"/>
    </source>
</evidence>
<name>A0A315WBE2_GAMAF</name>
<keyword evidence="4" id="KW-0472">Membrane</keyword>
<accession>A0A315WBE2</accession>
<dbReference type="AlphaFoldDB" id="A0A315WBE2"/>